<accession>A0A1Y1T9S9</accession>
<dbReference type="GO" id="GO:0005737">
    <property type="term" value="C:cytoplasm"/>
    <property type="evidence" value="ECO:0007669"/>
    <property type="project" value="InterPro"/>
</dbReference>
<organism evidence="6 7">
    <name type="scientific">Zunongwangia atlantica 22II14-10F7</name>
    <dbReference type="NCBI Taxonomy" id="1185767"/>
    <lineage>
        <taxon>Bacteria</taxon>
        <taxon>Pseudomonadati</taxon>
        <taxon>Bacteroidota</taxon>
        <taxon>Flavobacteriia</taxon>
        <taxon>Flavobacteriales</taxon>
        <taxon>Flavobacteriaceae</taxon>
        <taxon>Zunongwangia</taxon>
    </lineage>
</organism>
<feature type="transmembrane region" description="Helical" evidence="5">
    <location>
        <begin position="53"/>
        <end position="74"/>
    </location>
</feature>
<keyword evidence="3 4" id="KW-0012">Acyltransferase</keyword>
<proteinExistence type="inferred from homology"/>
<sequence length="181" mass="19754">MIKGIKSDYQRYREYGAKPFVIIFMTQGFWALFQYRIAHKIYQSKIPVLRRILLVICLFWQKWVEIIAGISIPFSVKIGNGCYIGHFGNIIINANTVIGEMCNISQGVTIGISGRGASRGVPKIGNRVYIGANAVIAGKIDVGDDCVIGANSLLNKSIDSGLTVQGVPAIIINTNSSKGYI</sequence>
<name>A0A1Y1T9S9_9FLAO</name>
<dbReference type="SUPFAM" id="SSF51161">
    <property type="entry name" value="Trimeric LpxA-like enzymes"/>
    <property type="match status" value="1"/>
</dbReference>
<dbReference type="InterPro" id="IPR001451">
    <property type="entry name" value="Hexapep"/>
</dbReference>
<reference evidence="6 7" key="1">
    <citation type="submission" date="2013-04" db="EMBL/GenBank/DDBJ databases">
        <title>Zunongwangia sp. 22II14-10F7 Genome Sequencing.</title>
        <authorList>
            <person name="Lai Q."/>
            <person name="Shao Z."/>
        </authorList>
    </citation>
    <scope>NUCLEOTIDE SEQUENCE [LARGE SCALE GENOMIC DNA]</scope>
    <source>
        <strain evidence="6 7">22II14-10F7</strain>
    </source>
</reference>
<comment type="caution">
    <text evidence="6">The sequence shown here is derived from an EMBL/GenBank/DDBJ whole genome shotgun (WGS) entry which is preliminary data.</text>
</comment>
<dbReference type="RefSeq" id="WP_084839930.1">
    <property type="nucleotide sequence ID" value="NZ_ARYN01000001.1"/>
</dbReference>
<keyword evidence="7" id="KW-1185">Reference proteome</keyword>
<feature type="transmembrane region" description="Helical" evidence="5">
    <location>
        <begin position="15"/>
        <end position="33"/>
    </location>
</feature>
<dbReference type="Proteomes" id="UP000192746">
    <property type="component" value="Unassembled WGS sequence"/>
</dbReference>
<dbReference type="InterPro" id="IPR045304">
    <property type="entry name" value="LbH_SAT"/>
</dbReference>
<dbReference type="EC" id="2.3.1.30" evidence="4"/>
<comment type="catalytic activity">
    <reaction evidence="4">
        <text>L-serine + acetyl-CoA = O-acetyl-L-serine + CoA</text>
        <dbReference type="Rhea" id="RHEA:24560"/>
        <dbReference type="ChEBI" id="CHEBI:33384"/>
        <dbReference type="ChEBI" id="CHEBI:57287"/>
        <dbReference type="ChEBI" id="CHEBI:57288"/>
        <dbReference type="ChEBI" id="CHEBI:58340"/>
        <dbReference type="EC" id="2.3.1.30"/>
    </reaction>
</comment>
<dbReference type="Pfam" id="PF00132">
    <property type="entry name" value="Hexapep"/>
    <property type="match status" value="1"/>
</dbReference>
<dbReference type="InterPro" id="IPR011004">
    <property type="entry name" value="Trimer_LpxA-like_sf"/>
</dbReference>
<dbReference type="EMBL" id="ARYN01000001">
    <property type="protein sequence ID" value="ORL47442.1"/>
    <property type="molecule type" value="Genomic_DNA"/>
</dbReference>
<evidence type="ECO:0000256" key="3">
    <source>
        <dbReference type="ARBA" id="ARBA00023315"/>
    </source>
</evidence>
<dbReference type="PIRSF" id="PIRSF000441">
    <property type="entry name" value="CysE"/>
    <property type="match status" value="1"/>
</dbReference>
<dbReference type="PANTHER" id="PTHR42811">
    <property type="entry name" value="SERINE ACETYLTRANSFERASE"/>
    <property type="match status" value="1"/>
</dbReference>
<dbReference type="Gene3D" id="2.160.10.10">
    <property type="entry name" value="Hexapeptide repeat proteins"/>
    <property type="match status" value="1"/>
</dbReference>
<keyword evidence="5" id="KW-0812">Transmembrane</keyword>
<dbReference type="OrthoDB" id="9814490at2"/>
<comment type="similarity">
    <text evidence="1 4">Belongs to the transferase hexapeptide repeat family.</text>
</comment>
<keyword evidence="2 4" id="KW-0808">Transferase</keyword>
<keyword evidence="5" id="KW-0472">Membrane</keyword>
<evidence type="ECO:0000313" key="6">
    <source>
        <dbReference type="EMBL" id="ORL47442.1"/>
    </source>
</evidence>
<dbReference type="STRING" id="1185767.IIF7_01735"/>
<dbReference type="GO" id="GO:0006535">
    <property type="term" value="P:cysteine biosynthetic process from serine"/>
    <property type="evidence" value="ECO:0007669"/>
    <property type="project" value="InterPro"/>
</dbReference>
<evidence type="ECO:0000256" key="2">
    <source>
        <dbReference type="ARBA" id="ARBA00022679"/>
    </source>
</evidence>
<dbReference type="CDD" id="cd03354">
    <property type="entry name" value="LbH_SAT"/>
    <property type="match status" value="1"/>
</dbReference>
<dbReference type="InterPro" id="IPR005881">
    <property type="entry name" value="Ser_O-AcTrfase"/>
</dbReference>
<evidence type="ECO:0000313" key="7">
    <source>
        <dbReference type="Proteomes" id="UP000192746"/>
    </source>
</evidence>
<protein>
    <recommendedName>
        <fullName evidence="4">Serine acetyltransferase</fullName>
        <ecNumber evidence="4">2.3.1.30</ecNumber>
    </recommendedName>
</protein>
<evidence type="ECO:0000256" key="4">
    <source>
        <dbReference type="PIRNR" id="PIRNR000441"/>
    </source>
</evidence>
<evidence type="ECO:0000256" key="1">
    <source>
        <dbReference type="ARBA" id="ARBA00007274"/>
    </source>
</evidence>
<keyword evidence="5" id="KW-1133">Transmembrane helix</keyword>
<dbReference type="GO" id="GO:0009001">
    <property type="term" value="F:serine O-acetyltransferase activity"/>
    <property type="evidence" value="ECO:0007669"/>
    <property type="project" value="UniProtKB-EC"/>
</dbReference>
<evidence type="ECO:0000256" key="5">
    <source>
        <dbReference type="SAM" id="Phobius"/>
    </source>
</evidence>
<dbReference type="AlphaFoldDB" id="A0A1Y1T9S9"/>
<gene>
    <name evidence="6" type="ORF">IIF7_01735</name>
</gene>